<keyword evidence="1" id="KW-1133">Transmembrane helix</keyword>
<feature type="transmembrane region" description="Helical" evidence="1">
    <location>
        <begin position="75"/>
        <end position="97"/>
    </location>
</feature>
<dbReference type="EMBL" id="AP018203">
    <property type="protein sequence ID" value="BAY54372.1"/>
    <property type="molecule type" value="Genomic_DNA"/>
</dbReference>
<evidence type="ECO:0000313" key="2">
    <source>
        <dbReference type="EMBL" id="BAY54372.1"/>
    </source>
</evidence>
<keyword evidence="1" id="KW-0812">Transmembrane</keyword>
<name>A0A1Z4JC94_LEPBY</name>
<sequence length="178" mass="19678">MSVTRFLRKSGFIRRQTFLAVMVFPDEASVFQAYRLLHYHGISPEHLAIVGAGYSNPEHVGLLKPMQLAIRKARFLSIILGTLGAIAGLGLFLAAQFDLIQMTELESPFLVPALSIVSGFFGAVIGALFGLFGEGTTASIYRHHLDRGQYLLMIEGSERLVRWGQEILSHYSTSSSLY</sequence>
<dbReference type="AlphaFoldDB" id="A0A1Z4JC94"/>
<proteinExistence type="predicted"/>
<accession>A0A1Z4JC94</accession>
<keyword evidence="3" id="KW-1185">Reference proteome</keyword>
<keyword evidence="1" id="KW-0472">Membrane</keyword>
<gene>
    <name evidence="2" type="ORF">NIES2135_11890</name>
</gene>
<evidence type="ECO:0000313" key="3">
    <source>
        <dbReference type="Proteomes" id="UP000217895"/>
    </source>
</evidence>
<dbReference type="Proteomes" id="UP000217895">
    <property type="component" value="Chromosome"/>
</dbReference>
<reference evidence="2 3" key="1">
    <citation type="submission" date="2017-06" db="EMBL/GenBank/DDBJ databases">
        <title>Genome sequencing of cyanobaciteial culture collection at National Institute for Environmental Studies (NIES).</title>
        <authorList>
            <person name="Hirose Y."/>
            <person name="Shimura Y."/>
            <person name="Fujisawa T."/>
            <person name="Nakamura Y."/>
            <person name="Kawachi M."/>
        </authorList>
    </citation>
    <scope>NUCLEOTIDE SEQUENCE [LARGE SCALE GENOMIC DNA]</scope>
    <source>
        <strain evidence="2 3">NIES-2135</strain>
    </source>
</reference>
<organism evidence="2 3">
    <name type="scientific">Leptolyngbya boryana NIES-2135</name>
    <dbReference type="NCBI Taxonomy" id="1973484"/>
    <lineage>
        <taxon>Bacteria</taxon>
        <taxon>Bacillati</taxon>
        <taxon>Cyanobacteriota</taxon>
        <taxon>Cyanophyceae</taxon>
        <taxon>Leptolyngbyales</taxon>
        <taxon>Leptolyngbyaceae</taxon>
        <taxon>Leptolyngbya group</taxon>
        <taxon>Leptolyngbya</taxon>
    </lineage>
</organism>
<feature type="transmembrane region" description="Helical" evidence="1">
    <location>
        <begin position="109"/>
        <end position="132"/>
    </location>
</feature>
<evidence type="ECO:0000256" key="1">
    <source>
        <dbReference type="SAM" id="Phobius"/>
    </source>
</evidence>
<protein>
    <submittedName>
        <fullName evidence="2">Uncharacterized protein</fullName>
    </submittedName>
</protein>